<reference evidence="1 2" key="1">
    <citation type="journal article" date="2021" name="bioRxiv">
        <title>Chromosome-scale and haplotype-resolved genome assembly of a tetraploid potato cultivar.</title>
        <authorList>
            <person name="Sun H."/>
            <person name="Jiao W.-B."/>
            <person name="Krause K."/>
            <person name="Campoy J.A."/>
            <person name="Goel M."/>
            <person name="Folz-Donahue K."/>
            <person name="Kukat C."/>
            <person name="Huettel B."/>
            <person name="Schneeberger K."/>
        </authorList>
    </citation>
    <scope>NUCLEOTIDE SEQUENCE [LARGE SCALE GENOMIC DNA]</scope>
    <source>
        <strain evidence="1">SolTubOtavaFocal</strain>
        <tissue evidence="1">Leaves</tissue>
    </source>
</reference>
<gene>
    <name evidence="1" type="ORF">KY290_013969</name>
</gene>
<keyword evidence="2" id="KW-1185">Reference proteome</keyword>
<evidence type="ECO:0000313" key="2">
    <source>
        <dbReference type="Proteomes" id="UP000826656"/>
    </source>
</evidence>
<proteinExistence type="predicted"/>
<dbReference type="EMBL" id="JAIVGD010000011">
    <property type="protein sequence ID" value="KAH0769988.1"/>
    <property type="molecule type" value="Genomic_DNA"/>
</dbReference>
<comment type="caution">
    <text evidence="1">The sequence shown here is derived from an EMBL/GenBank/DDBJ whole genome shotgun (WGS) entry which is preliminary data.</text>
</comment>
<accession>A0ABQ7VNK0</accession>
<dbReference type="Proteomes" id="UP000826656">
    <property type="component" value="Unassembled WGS sequence"/>
</dbReference>
<protein>
    <submittedName>
        <fullName evidence="1">Uncharacterized protein</fullName>
    </submittedName>
</protein>
<organism evidence="1 2">
    <name type="scientific">Solanum tuberosum</name>
    <name type="common">Potato</name>
    <dbReference type="NCBI Taxonomy" id="4113"/>
    <lineage>
        <taxon>Eukaryota</taxon>
        <taxon>Viridiplantae</taxon>
        <taxon>Streptophyta</taxon>
        <taxon>Embryophyta</taxon>
        <taxon>Tracheophyta</taxon>
        <taxon>Spermatophyta</taxon>
        <taxon>Magnoliopsida</taxon>
        <taxon>eudicotyledons</taxon>
        <taxon>Gunneridae</taxon>
        <taxon>Pentapetalae</taxon>
        <taxon>asterids</taxon>
        <taxon>lamiids</taxon>
        <taxon>Solanales</taxon>
        <taxon>Solanaceae</taxon>
        <taxon>Solanoideae</taxon>
        <taxon>Solaneae</taxon>
        <taxon>Solanum</taxon>
    </lineage>
</organism>
<name>A0ABQ7VNK0_SOLTU</name>
<sequence>MSQCVNNGGHGTYFSNGGTPGNGNVTPGMQMIQGCKGHTKDQCYKLIGYPPDFKSKKKLLNGAGNDDYMIMKEQNSERREAYGGLSGGPTFNYEFNTNVSSKGKQVVDQSLANTDEDECVEHLQGCTFTRDLYSQIWQNVEAKSRLWRHGRRCSSS</sequence>
<evidence type="ECO:0000313" key="1">
    <source>
        <dbReference type="EMBL" id="KAH0769988.1"/>
    </source>
</evidence>